<keyword evidence="9" id="KW-1185">Reference proteome</keyword>
<sequence length="198" mass="22016">MRERAIAWLRENVNEHRLQHILGVESTSVELARHHDLDPVKAGQAGLLHDLAKFFKPKKLLAMAESAGIEIDEICAEHPHLLHADVSAVVAREEFGITDEEILDAIRNHTLGRPGMSALSCVVFVADALEPGRGDTPELNALRQLGFQDLYKCVQQTSDHSLKYLLNSACPIHPRTVLTRNWALQIVKGKPAETRSID</sequence>
<dbReference type="EC" id="3.6.1.41" evidence="1"/>
<dbReference type="SMART" id="SM00471">
    <property type="entry name" value="HDc"/>
    <property type="match status" value="1"/>
</dbReference>
<evidence type="ECO:0000256" key="5">
    <source>
        <dbReference type="ARBA" id="ARBA00023004"/>
    </source>
</evidence>
<dbReference type="EMBL" id="JBAFSM010000044">
    <property type="protein sequence ID" value="MEG3439282.1"/>
    <property type="molecule type" value="Genomic_DNA"/>
</dbReference>
<dbReference type="RefSeq" id="WP_332866768.1">
    <property type="nucleotide sequence ID" value="NZ_JBAFSM010000044.1"/>
</dbReference>
<evidence type="ECO:0000256" key="1">
    <source>
        <dbReference type="ARBA" id="ARBA00012506"/>
    </source>
</evidence>
<dbReference type="Proteomes" id="UP001328733">
    <property type="component" value="Unassembled WGS sequence"/>
</dbReference>
<comment type="catalytic activity">
    <reaction evidence="6">
        <text>P(1),P(4)-bis(5'-adenosyl) tetraphosphate + H2O = 2 ADP + 2 H(+)</text>
        <dbReference type="Rhea" id="RHEA:24252"/>
        <dbReference type="ChEBI" id="CHEBI:15377"/>
        <dbReference type="ChEBI" id="CHEBI:15378"/>
        <dbReference type="ChEBI" id="CHEBI:58141"/>
        <dbReference type="ChEBI" id="CHEBI:456216"/>
        <dbReference type="EC" id="3.6.1.41"/>
    </reaction>
</comment>
<organism evidence="8 9">
    <name type="scientific">Pannus brasiliensis CCIBt3594</name>
    <dbReference type="NCBI Taxonomy" id="1427578"/>
    <lineage>
        <taxon>Bacteria</taxon>
        <taxon>Bacillati</taxon>
        <taxon>Cyanobacteriota</taxon>
        <taxon>Cyanophyceae</taxon>
        <taxon>Oscillatoriophycideae</taxon>
        <taxon>Chroococcales</taxon>
        <taxon>Microcystaceae</taxon>
        <taxon>Pannus</taxon>
    </lineage>
</organism>
<evidence type="ECO:0000256" key="2">
    <source>
        <dbReference type="ARBA" id="ARBA00022723"/>
    </source>
</evidence>
<evidence type="ECO:0000313" key="9">
    <source>
        <dbReference type="Proteomes" id="UP001328733"/>
    </source>
</evidence>
<keyword evidence="5" id="KW-0408">Iron</keyword>
<name>A0AAW9QY71_9CHRO</name>
<dbReference type="PANTHER" id="PTHR35795">
    <property type="entry name" value="SLR1885 PROTEIN"/>
    <property type="match status" value="1"/>
</dbReference>
<evidence type="ECO:0000256" key="3">
    <source>
        <dbReference type="ARBA" id="ARBA00022741"/>
    </source>
</evidence>
<dbReference type="SUPFAM" id="SSF109604">
    <property type="entry name" value="HD-domain/PDEase-like"/>
    <property type="match status" value="1"/>
</dbReference>
<dbReference type="InterPro" id="IPR003607">
    <property type="entry name" value="HD/PDEase_dom"/>
</dbReference>
<feature type="domain" description="HD/PDEase" evidence="7">
    <location>
        <begin position="13"/>
        <end position="141"/>
    </location>
</feature>
<gene>
    <name evidence="8" type="primary">yqeK</name>
    <name evidence="8" type="ORF">V0288_19305</name>
</gene>
<dbReference type="InterPro" id="IPR006674">
    <property type="entry name" value="HD_domain"/>
</dbReference>
<dbReference type="GO" id="GO:0000166">
    <property type="term" value="F:nucleotide binding"/>
    <property type="evidence" value="ECO:0007669"/>
    <property type="project" value="UniProtKB-KW"/>
</dbReference>
<proteinExistence type="predicted"/>
<keyword evidence="2" id="KW-0479">Metal-binding</keyword>
<evidence type="ECO:0000259" key="7">
    <source>
        <dbReference type="SMART" id="SM00471"/>
    </source>
</evidence>
<dbReference type="NCBIfam" id="TIGR00488">
    <property type="entry name" value="bis(5'-nucleosyl)-tetraphosphatase (symmetrical) YqeK"/>
    <property type="match status" value="1"/>
</dbReference>
<dbReference type="CDD" id="cd00077">
    <property type="entry name" value="HDc"/>
    <property type="match status" value="1"/>
</dbReference>
<protein>
    <recommendedName>
        <fullName evidence="1">bis(5'-nucleosyl)-tetraphosphatase (symmetrical)</fullName>
        <ecNumber evidence="1">3.6.1.41</ecNumber>
    </recommendedName>
</protein>
<dbReference type="GO" id="GO:0046872">
    <property type="term" value="F:metal ion binding"/>
    <property type="evidence" value="ECO:0007669"/>
    <property type="project" value="UniProtKB-KW"/>
</dbReference>
<keyword evidence="4 8" id="KW-0378">Hydrolase</keyword>
<dbReference type="Pfam" id="PF01966">
    <property type="entry name" value="HD"/>
    <property type="match status" value="1"/>
</dbReference>
<dbReference type="Gene3D" id="1.10.3210.10">
    <property type="entry name" value="Hypothetical protein af1432"/>
    <property type="match status" value="1"/>
</dbReference>
<reference evidence="8 9" key="1">
    <citation type="submission" date="2024-01" db="EMBL/GenBank/DDBJ databases">
        <title>Genomic insights into the taxonomy and metabolism of the cyanobacterium Pannus brasiliensis CCIBt3594.</title>
        <authorList>
            <person name="Machado M."/>
            <person name="Botero N.B."/>
            <person name="Andreote A.P.D."/>
            <person name="Feitosa A.M.T."/>
            <person name="Popin R."/>
            <person name="Sivonen K."/>
            <person name="Fiore M.F."/>
        </authorList>
    </citation>
    <scope>NUCLEOTIDE SEQUENCE [LARGE SCALE GENOMIC DNA]</scope>
    <source>
        <strain evidence="8 9">CCIBt3594</strain>
    </source>
</reference>
<dbReference type="AlphaFoldDB" id="A0AAW9QY71"/>
<dbReference type="InterPro" id="IPR051094">
    <property type="entry name" value="Diverse_Catalytic_Enzymes"/>
</dbReference>
<dbReference type="GO" id="GO:0008803">
    <property type="term" value="F:bis(5'-nucleosyl)-tetraphosphatase (symmetrical) activity"/>
    <property type="evidence" value="ECO:0007669"/>
    <property type="project" value="UniProtKB-EC"/>
</dbReference>
<evidence type="ECO:0000313" key="8">
    <source>
        <dbReference type="EMBL" id="MEG3439282.1"/>
    </source>
</evidence>
<evidence type="ECO:0000256" key="6">
    <source>
        <dbReference type="ARBA" id="ARBA00049417"/>
    </source>
</evidence>
<dbReference type="PANTHER" id="PTHR35795:SF1">
    <property type="entry name" value="BIS(5'-NUCLEOSYL)-TETRAPHOSPHATASE, SYMMETRICAL"/>
    <property type="match status" value="1"/>
</dbReference>
<dbReference type="InterPro" id="IPR005249">
    <property type="entry name" value="YqeK"/>
</dbReference>
<accession>A0AAW9QY71</accession>
<evidence type="ECO:0000256" key="4">
    <source>
        <dbReference type="ARBA" id="ARBA00022801"/>
    </source>
</evidence>
<comment type="caution">
    <text evidence="8">The sequence shown here is derived from an EMBL/GenBank/DDBJ whole genome shotgun (WGS) entry which is preliminary data.</text>
</comment>
<keyword evidence="3" id="KW-0547">Nucleotide-binding</keyword>